<comment type="caution">
    <text evidence="1">The sequence shown here is derived from an EMBL/GenBank/DDBJ whole genome shotgun (WGS) entry which is preliminary data.</text>
</comment>
<dbReference type="Proteomes" id="UP000321083">
    <property type="component" value="Unassembled WGS sequence"/>
</dbReference>
<dbReference type="EMBL" id="SRHE01000097">
    <property type="protein sequence ID" value="TWW10316.1"/>
    <property type="molecule type" value="Genomic_DNA"/>
</dbReference>
<name>A0A5C6M6L8_9PLAN</name>
<reference evidence="1 2" key="2">
    <citation type="submission" date="2019-08" db="EMBL/GenBank/DDBJ databases">
        <authorList>
            <person name="Henke P."/>
        </authorList>
    </citation>
    <scope>NUCLEOTIDE SEQUENCE [LARGE SCALE GENOMIC DNA]</scope>
    <source>
        <strain evidence="1">Phe10_nw2017</strain>
    </source>
</reference>
<sequence>MVSTWQWYLVRDGRQVNVPNAEIERFSETLPPEYALADGDLIVWRLVIVLMGPTVPKSGSAFQAKLARHRRY</sequence>
<keyword evidence="2" id="KW-1185">Reference proteome</keyword>
<dbReference type="AlphaFoldDB" id="A0A5C6M6L8"/>
<reference evidence="1 2" key="1">
    <citation type="submission" date="2019-08" db="EMBL/GenBank/DDBJ databases">
        <title>100 year-old enigma solved: identification of Planctomyces bekefii, the type genus and species of the phylum Planctomycetes.</title>
        <authorList>
            <person name="Svetlana D.N."/>
            <person name="Overmann J."/>
        </authorList>
    </citation>
    <scope>NUCLEOTIDE SEQUENCE [LARGE SCALE GENOMIC DNA]</scope>
    <source>
        <strain evidence="1">Phe10_nw2017</strain>
    </source>
</reference>
<evidence type="ECO:0000313" key="1">
    <source>
        <dbReference type="EMBL" id="TWW10316.1"/>
    </source>
</evidence>
<evidence type="ECO:0000313" key="2">
    <source>
        <dbReference type="Proteomes" id="UP000321083"/>
    </source>
</evidence>
<organism evidence="1 2">
    <name type="scientific">Planctomyces bekefii</name>
    <dbReference type="NCBI Taxonomy" id="1653850"/>
    <lineage>
        <taxon>Bacteria</taxon>
        <taxon>Pseudomonadati</taxon>
        <taxon>Planctomycetota</taxon>
        <taxon>Planctomycetia</taxon>
        <taxon>Planctomycetales</taxon>
        <taxon>Planctomycetaceae</taxon>
        <taxon>Planctomyces</taxon>
    </lineage>
</organism>
<accession>A0A5C6M6L8</accession>
<gene>
    <name evidence="1" type="ORF">E3A20_07010</name>
</gene>
<proteinExistence type="predicted"/>
<protein>
    <submittedName>
        <fullName evidence="1">Uncharacterized protein</fullName>
    </submittedName>
</protein>